<dbReference type="EMBL" id="HBHI01019846">
    <property type="protein sequence ID" value="CAD9682837.1"/>
    <property type="molecule type" value="Transcribed_RNA"/>
</dbReference>
<dbReference type="AlphaFoldDB" id="A0A7S2RWL2"/>
<name>A0A7S2RWL2_9STRA</name>
<gene>
    <name evidence="2" type="ORF">EANT1437_LOCUS10158</name>
</gene>
<feature type="region of interest" description="Disordered" evidence="1">
    <location>
        <begin position="122"/>
        <end position="144"/>
    </location>
</feature>
<proteinExistence type="predicted"/>
<sequence length="144" mass="16478">MEPGDIVYYESAKNLHSRNRPLVGEHAYYTNLFTHYRPTGMDAMWYKSPTPEGRQPLLDGDDIGDIKQSCKKPPQVTGKETEYLGYGKVRCKDRRLGHNISPSLFVAKGPDDLIHWWKRTSPEGEHHGDYDDDINNVSSQNSEL</sequence>
<organism evidence="2">
    <name type="scientific">Eucampia antarctica</name>
    <dbReference type="NCBI Taxonomy" id="49252"/>
    <lineage>
        <taxon>Eukaryota</taxon>
        <taxon>Sar</taxon>
        <taxon>Stramenopiles</taxon>
        <taxon>Ochrophyta</taxon>
        <taxon>Bacillariophyta</taxon>
        <taxon>Mediophyceae</taxon>
        <taxon>Biddulphiophycidae</taxon>
        <taxon>Hemiaulales</taxon>
        <taxon>Hemiaulaceae</taxon>
        <taxon>Eucampia</taxon>
    </lineage>
</organism>
<evidence type="ECO:0000256" key="1">
    <source>
        <dbReference type="SAM" id="MobiDB-lite"/>
    </source>
</evidence>
<protein>
    <submittedName>
        <fullName evidence="2">Uncharacterized protein</fullName>
    </submittedName>
</protein>
<accession>A0A7S2RWL2</accession>
<evidence type="ECO:0000313" key="2">
    <source>
        <dbReference type="EMBL" id="CAD9682837.1"/>
    </source>
</evidence>
<feature type="compositionally biased region" description="Polar residues" evidence="1">
    <location>
        <begin position="135"/>
        <end position="144"/>
    </location>
</feature>
<reference evidence="2" key="1">
    <citation type="submission" date="2021-01" db="EMBL/GenBank/DDBJ databases">
        <authorList>
            <person name="Corre E."/>
            <person name="Pelletier E."/>
            <person name="Niang G."/>
            <person name="Scheremetjew M."/>
            <person name="Finn R."/>
            <person name="Kale V."/>
            <person name="Holt S."/>
            <person name="Cochrane G."/>
            <person name="Meng A."/>
            <person name="Brown T."/>
            <person name="Cohen L."/>
        </authorList>
    </citation>
    <scope>NUCLEOTIDE SEQUENCE</scope>
    <source>
        <strain evidence="2">CCMP1452</strain>
    </source>
</reference>